<dbReference type="STRING" id="888061.AXF15_01595"/>
<dbReference type="PIRSF" id="PIRSF002741">
    <property type="entry name" value="MppA"/>
    <property type="match status" value="1"/>
</dbReference>
<dbReference type="Pfam" id="PF00496">
    <property type="entry name" value="SBP_bac_5"/>
    <property type="match status" value="1"/>
</dbReference>
<feature type="signal peptide" evidence="2">
    <location>
        <begin position="1"/>
        <end position="19"/>
    </location>
</feature>
<dbReference type="GO" id="GO:1904680">
    <property type="term" value="F:peptide transmembrane transporter activity"/>
    <property type="evidence" value="ECO:0007669"/>
    <property type="project" value="TreeGrafter"/>
</dbReference>
<accession>A0A0X8JNA4</accession>
<dbReference type="Gene3D" id="3.10.105.10">
    <property type="entry name" value="Dipeptide-binding Protein, Domain 3"/>
    <property type="match status" value="1"/>
</dbReference>
<name>A0A0X8JNA4_9BACT</name>
<dbReference type="OrthoDB" id="9772924at2"/>
<dbReference type="SUPFAM" id="SSF53850">
    <property type="entry name" value="Periplasmic binding protein-like II"/>
    <property type="match status" value="1"/>
</dbReference>
<evidence type="ECO:0000313" key="5">
    <source>
        <dbReference type="Proteomes" id="UP000063964"/>
    </source>
</evidence>
<keyword evidence="5" id="KW-1185">Reference proteome</keyword>
<organism evidence="4 5">
    <name type="scientific">Desulfomicrobium orale DSM 12838</name>
    <dbReference type="NCBI Taxonomy" id="888061"/>
    <lineage>
        <taxon>Bacteria</taxon>
        <taxon>Pseudomonadati</taxon>
        <taxon>Thermodesulfobacteriota</taxon>
        <taxon>Desulfovibrionia</taxon>
        <taxon>Desulfovibrionales</taxon>
        <taxon>Desulfomicrobiaceae</taxon>
        <taxon>Desulfomicrobium</taxon>
    </lineage>
</organism>
<dbReference type="AlphaFoldDB" id="A0A0X8JNA4"/>
<feature type="chain" id="PRO_5007067555" description="Solute-binding protein family 5 domain-containing protein" evidence="2">
    <location>
        <begin position="20"/>
        <end position="603"/>
    </location>
</feature>
<dbReference type="CDD" id="cd08497">
    <property type="entry name" value="MbnE-like"/>
    <property type="match status" value="1"/>
</dbReference>
<dbReference type="KEGG" id="doa:AXF15_01595"/>
<dbReference type="PANTHER" id="PTHR30290">
    <property type="entry name" value="PERIPLASMIC BINDING COMPONENT OF ABC TRANSPORTER"/>
    <property type="match status" value="1"/>
</dbReference>
<protein>
    <recommendedName>
        <fullName evidence="3">Solute-binding protein family 5 domain-containing protein</fullName>
    </recommendedName>
</protein>
<feature type="domain" description="Solute-binding protein family 5" evidence="3">
    <location>
        <begin position="97"/>
        <end position="497"/>
    </location>
</feature>
<keyword evidence="1 2" id="KW-0732">Signal</keyword>
<dbReference type="InterPro" id="IPR000914">
    <property type="entry name" value="SBP_5_dom"/>
</dbReference>
<gene>
    <name evidence="4" type="ORF">AXF15_01595</name>
</gene>
<dbReference type="GO" id="GO:0042884">
    <property type="term" value="P:microcin transport"/>
    <property type="evidence" value="ECO:0007669"/>
    <property type="project" value="TreeGrafter"/>
</dbReference>
<evidence type="ECO:0000313" key="4">
    <source>
        <dbReference type="EMBL" id="AMD91937.1"/>
    </source>
</evidence>
<proteinExistence type="predicted"/>
<evidence type="ECO:0000259" key="3">
    <source>
        <dbReference type="Pfam" id="PF00496"/>
    </source>
</evidence>
<evidence type="ECO:0000256" key="1">
    <source>
        <dbReference type="ARBA" id="ARBA00022729"/>
    </source>
</evidence>
<dbReference type="GO" id="GO:0043190">
    <property type="term" value="C:ATP-binding cassette (ABC) transporter complex"/>
    <property type="evidence" value="ECO:0007669"/>
    <property type="project" value="InterPro"/>
</dbReference>
<dbReference type="EMBL" id="CP014230">
    <property type="protein sequence ID" value="AMD91937.1"/>
    <property type="molecule type" value="Genomic_DNA"/>
</dbReference>
<reference evidence="5" key="1">
    <citation type="submission" date="2016-02" db="EMBL/GenBank/DDBJ databases">
        <authorList>
            <person name="Holder M.E."/>
            <person name="Ajami N.J."/>
            <person name="Petrosino J.F."/>
        </authorList>
    </citation>
    <scope>NUCLEOTIDE SEQUENCE [LARGE SCALE GENOMIC DNA]</scope>
    <source>
        <strain evidence="5">DSM 12838</strain>
    </source>
</reference>
<dbReference type="RefSeq" id="WP_066602407.1">
    <property type="nucleotide sequence ID" value="NZ_CP014230.1"/>
</dbReference>
<dbReference type="Proteomes" id="UP000063964">
    <property type="component" value="Chromosome"/>
</dbReference>
<sequence length="603" mass="68514">MKHLLALFLLLCAVQNASAAGVHALAMDGEPRYGRDFEHFDYVRPDAPKGGHVTLSAIGSFDSFHPYIVKGHPAAGVGLLFDTLTTQSGDEPFTEYGLLAESMELSPDRSSITFHLRKEARFHDGSPVRAADVAFTFHALVGKGDPHYAQYYAEVDRVEVSGPLSVTFFFKPQASKELPLILGQLPVLPEAFWKDRDFAESTLDIPLGSGPYRIKDFRPGQRVTYERDPGYWGRDLPVNRGRYNFDTVSYDYYRDLSVTLEAFKAGAYDFRQEYSAKQWSTGYAGPALRAGLIRTETIPHKLSQGMQAFVFNTRRPFFADARVREAFNYAFDFEWTNRNLFHSLYTRSTSFFSNSEMASGGLPSPEERALLDGLDLPEAVREREFRLPDTDGSGNNRENLRVAAGLLHEAGWTVQGGRLMKDGRPFEFEMLLVQPDFERVVLPLRRSLARLGVTMNVRMVDVSQYLERLNRFDFDMIVGSFPQSLSPGNEQRSFWHSSSARTPGSRNYCGIENPAIDRLVDMVIAAPDRAALITRCKALDRALLWGWYVIPQWHAGAWRVAFWDRFGQPAERRPDYVLDFYSWWVDPDKDRELAARRRGLEAK</sequence>
<dbReference type="Gene3D" id="3.40.190.10">
    <property type="entry name" value="Periplasmic binding protein-like II"/>
    <property type="match status" value="1"/>
</dbReference>
<dbReference type="GO" id="GO:0030288">
    <property type="term" value="C:outer membrane-bounded periplasmic space"/>
    <property type="evidence" value="ECO:0007669"/>
    <property type="project" value="TreeGrafter"/>
</dbReference>
<dbReference type="GO" id="GO:0015833">
    <property type="term" value="P:peptide transport"/>
    <property type="evidence" value="ECO:0007669"/>
    <property type="project" value="TreeGrafter"/>
</dbReference>
<dbReference type="InterPro" id="IPR039424">
    <property type="entry name" value="SBP_5"/>
</dbReference>
<dbReference type="PANTHER" id="PTHR30290:SF64">
    <property type="entry name" value="ABC TRANSPORTER PERIPLASMIC BINDING PROTEIN"/>
    <property type="match status" value="1"/>
</dbReference>
<evidence type="ECO:0000256" key="2">
    <source>
        <dbReference type="SAM" id="SignalP"/>
    </source>
</evidence>
<dbReference type="InterPro" id="IPR030678">
    <property type="entry name" value="Peptide/Ni-bd"/>
</dbReference>